<comment type="caution">
    <text evidence="2">The sequence shown here is derived from an EMBL/GenBank/DDBJ whole genome shotgun (WGS) entry which is preliminary data.</text>
</comment>
<evidence type="ECO:0000256" key="1">
    <source>
        <dbReference type="SAM" id="MobiDB-lite"/>
    </source>
</evidence>
<evidence type="ECO:0008006" key="4">
    <source>
        <dbReference type="Google" id="ProtNLM"/>
    </source>
</evidence>
<protein>
    <recommendedName>
        <fullName evidence="4">DUF4025 domain-containing protein</fullName>
    </recommendedName>
</protein>
<evidence type="ECO:0000313" key="3">
    <source>
        <dbReference type="Proteomes" id="UP001235343"/>
    </source>
</evidence>
<organism evidence="2 3">
    <name type="scientific">Aquibacillus rhizosphaerae</name>
    <dbReference type="NCBI Taxonomy" id="3051431"/>
    <lineage>
        <taxon>Bacteria</taxon>
        <taxon>Bacillati</taxon>
        <taxon>Bacillota</taxon>
        <taxon>Bacilli</taxon>
        <taxon>Bacillales</taxon>
        <taxon>Bacillaceae</taxon>
        <taxon>Aquibacillus</taxon>
    </lineage>
</organism>
<name>A0ABT7L683_9BACI</name>
<feature type="region of interest" description="Disordered" evidence="1">
    <location>
        <begin position="37"/>
        <end position="59"/>
    </location>
</feature>
<evidence type="ECO:0000313" key="2">
    <source>
        <dbReference type="EMBL" id="MDL4840710.1"/>
    </source>
</evidence>
<keyword evidence="3" id="KW-1185">Reference proteome</keyword>
<reference evidence="2 3" key="1">
    <citation type="submission" date="2023-06" db="EMBL/GenBank/DDBJ databases">
        <title>Aquibacillus rhizosphaerae LR5S19.</title>
        <authorList>
            <person name="Sun J.-Q."/>
        </authorList>
    </citation>
    <scope>NUCLEOTIDE SEQUENCE [LARGE SCALE GENOMIC DNA]</scope>
    <source>
        <strain evidence="2 3">LR5S19</strain>
    </source>
</reference>
<dbReference type="EMBL" id="JASTZU010000034">
    <property type="protein sequence ID" value="MDL4840710.1"/>
    <property type="molecule type" value="Genomic_DNA"/>
</dbReference>
<sequence>MAENKSYFSNKKKFVDPDTKDIEHQITYPGQEEFNLRNVSYSPGENNYLSQSGDENEND</sequence>
<dbReference type="Proteomes" id="UP001235343">
    <property type="component" value="Unassembled WGS sequence"/>
</dbReference>
<proteinExistence type="predicted"/>
<feature type="compositionally biased region" description="Polar residues" evidence="1">
    <location>
        <begin position="37"/>
        <end position="53"/>
    </location>
</feature>
<accession>A0ABT7L683</accession>
<dbReference type="RefSeq" id="WP_285931841.1">
    <property type="nucleotide sequence ID" value="NZ_JASTZU010000034.1"/>
</dbReference>
<gene>
    <name evidence="2" type="ORF">QQS35_09640</name>
</gene>